<feature type="compositionally biased region" description="Basic and acidic residues" evidence="1">
    <location>
        <begin position="187"/>
        <end position="197"/>
    </location>
</feature>
<gene>
    <name evidence="2" type="ORF">AURDEDRAFT_178721</name>
</gene>
<protein>
    <submittedName>
        <fullName evidence="2">Uncharacterized protein</fullName>
    </submittedName>
</protein>
<dbReference type="Proteomes" id="UP000006514">
    <property type="component" value="Unassembled WGS sequence"/>
</dbReference>
<dbReference type="AlphaFoldDB" id="J0CPW5"/>
<evidence type="ECO:0000256" key="1">
    <source>
        <dbReference type="SAM" id="MobiDB-lite"/>
    </source>
</evidence>
<feature type="region of interest" description="Disordered" evidence="1">
    <location>
        <begin position="1"/>
        <end position="22"/>
    </location>
</feature>
<dbReference type="EMBL" id="JH689180">
    <property type="protein sequence ID" value="EJD32239.1"/>
    <property type="molecule type" value="Genomic_DNA"/>
</dbReference>
<reference evidence="3" key="1">
    <citation type="journal article" date="2012" name="Science">
        <title>The Paleozoic origin of enzymatic lignin decomposition reconstructed from 31 fungal genomes.</title>
        <authorList>
            <person name="Floudas D."/>
            <person name="Binder M."/>
            <person name="Riley R."/>
            <person name="Barry K."/>
            <person name="Blanchette R.A."/>
            <person name="Henrissat B."/>
            <person name="Martinez A.T."/>
            <person name="Otillar R."/>
            <person name="Spatafora J.W."/>
            <person name="Yadav J.S."/>
            <person name="Aerts A."/>
            <person name="Benoit I."/>
            <person name="Boyd A."/>
            <person name="Carlson A."/>
            <person name="Copeland A."/>
            <person name="Coutinho P.M."/>
            <person name="de Vries R.P."/>
            <person name="Ferreira P."/>
            <person name="Findley K."/>
            <person name="Foster B."/>
            <person name="Gaskell J."/>
            <person name="Glotzer D."/>
            <person name="Gorecki P."/>
            <person name="Heitman J."/>
            <person name="Hesse C."/>
            <person name="Hori C."/>
            <person name="Igarashi K."/>
            <person name="Jurgens J.A."/>
            <person name="Kallen N."/>
            <person name="Kersten P."/>
            <person name="Kohler A."/>
            <person name="Kuees U."/>
            <person name="Kumar T.K.A."/>
            <person name="Kuo A."/>
            <person name="LaButti K."/>
            <person name="Larrondo L.F."/>
            <person name="Lindquist E."/>
            <person name="Ling A."/>
            <person name="Lombard V."/>
            <person name="Lucas S."/>
            <person name="Lundell T."/>
            <person name="Martin R."/>
            <person name="McLaughlin D.J."/>
            <person name="Morgenstern I."/>
            <person name="Morin E."/>
            <person name="Murat C."/>
            <person name="Nagy L.G."/>
            <person name="Nolan M."/>
            <person name="Ohm R.A."/>
            <person name="Patyshakuliyeva A."/>
            <person name="Rokas A."/>
            <person name="Ruiz-Duenas F.J."/>
            <person name="Sabat G."/>
            <person name="Salamov A."/>
            <person name="Samejima M."/>
            <person name="Schmutz J."/>
            <person name="Slot J.C."/>
            <person name="St John F."/>
            <person name="Stenlid J."/>
            <person name="Sun H."/>
            <person name="Sun S."/>
            <person name="Syed K."/>
            <person name="Tsang A."/>
            <person name="Wiebenga A."/>
            <person name="Young D."/>
            <person name="Pisabarro A."/>
            <person name="Eastwood D.C."/>
            <person name="Martin F."/>
            <person name="Cullen D."/>
            <person name="Grigoriev I.V."/>
            <person name="Hibbett D.S."/>
        </authorList>
    </citation>
    <scope>NUCLEOTIDE SEQUENCE [LARGE SCALE GENOMIC DNA]</scope>
    <source>
        <strain evidence="3">TFB10046</strain>
    </source>
</reference>
<feature type="compositionally biased region" description="Basic and acidic residues" evidence="1">
    <location>
        <begin position="205"/>
        <end position="215"/>
    </location>
</feature>
<feature type="region of interest" description="Disordered" evidence="1">
    <location>
        <begin position="170"/>
        <end position="227"/>
    </location>
</feature>
<dbReference type="InParanoid" id="J0CPW5"/>
<accession>J0CPW5</accession>
<name>J0CPW5_AURST</name>
<evidence type="ECO:0000313" key="3">
    <source>
        <dbReference type="Proteomes" id="UP000006514"/>
    </source>
</evidence>
<evidence type="ECO:0000313" key="2">
    <source>
        <dbReference type="EMBL" id="EJD32239.1"/>
    </source>
</evidence>
<feature type="region of interest" description="Disordered" evidence="1">
    <location>
        <begin position="121"/>
        <end position="149"/>
    </location>
</feature>
<organism evidence="2 3">
    <name type="scientific">Auricularia subglabra (strain TFB-10046 / SS5)</name>
    <name type="common">White-rot fungus</name>
    <name type="synonym">Auricularia delicata (strain TFB10046)</name>
    <dbReference type="NCBI Taxonomy" id="717982"/>
    <lineage>
        <taxon>Eukaryota</taxon>
        <taxon>Fungi</taxon>
        <taxon>Dikarya</taxon>
        <taxon>Basidiomycota</taxon>
        <taxon>Agaricomycotina</taxon>
        <taxon>Agaricomycetes</taxon>
        <taxon>Auriculariales</taxon>
        <taxon>Auriculariaceae</taxon>
        <taxon>Auricularia</taxon>
    </lineage>
</organism>
<sequence>MRPTQERDDDPTGPSSAADLLLPDEAESEAVQGGALDLACLTADARAVPAIRDPDRAMLVVNARSTLLPLDVRPSTPLPSCPCDVAPLTEQNLSVLIERVLFEARVLEGALPAPARESLVAHGDELENGDNEARDRAQDEDGDEDEDVHCVSVRRSARLSVARSHTAPIVTSVGPRQAGFSLSSPAEDTRSAPEHRVRPPGPDPLQHDLSDRASHEPTSPDPGQGTWRAWKKENRNLAKAALANKRTVAGIRLASLVDKDQSQWTGTPLPDFPSETWSCDQPLVLTDEDDVPILFAFPKYLSRRAGSILSSQLVDFGRVVSVETAPRVTRG</sequence>
<dbReference type="KEGG" id="adl:AURDEDRAFT_178721"/>
<proteinExistence type="predicted"/>
<keyword evidence="3" id="KW-1185">Reference proteome</keyword>